<dbReference type="Proteomes" id="UP001461163">
    <property type="component" value="Unassembled WGS sequence"/>
</dbReference>
<dbReference type="PANTHER" id="PTHR13789">
    <property type="entry name" value="MONOOXYGENASE"/>
    <property type="match status" value="1"/>
</dbReference>
<dbReference type="EMBL" id="JBBMQS010000007">
    <property type="protein sequence ID" value="MEM5498343.1"/>
    <property type="molecule type" value="Genomic_DNA"/>
</dbReference>
<evidence type="ECO:0000256" key="5">
    <source>
        <dbReference type="ARBA" id="ARBA00023033"/>
    </source>
</evidence>
<dbReference type="SUPFAM" id="SSF54373">
    <property type="entry name" value="FAD-linked reductases, C-terminal domain"/>
    <property type="match status" value="1"/>
</dbReference>
<name>A0ABU9SWS6_9ALTE</name>
<evidence type="ECO:0000256" key="2">
    <source>
        <dbReference type="ARBA" id="ARBA00022630"/>
    </source>
</evidence>
<keyword evidence="3" id="KW-0274">FAD</keyword>
<dbReference type="GO" id="GO:0004497">
    <property type="term" value="F:monooxygenase activity"/>
    <property type="evidence" value="ECO:0007669"/>
    <property type="project" value="UniProtKB-KW"/>
</dbReference>
<evidence type="ECO:0000313" key="7">
    <source>
        <dbReference type="EMBL" id="MEM5498343.1"/>
    </source>
</evidence>
<dbReference type="RefSeq" id="WP_342881966.1">
    <property type="nucleotide sequence ID" value="NZ_JBBMQS010000007.1"/>
</dbReference>
<dbReference type="Pfam" id="PF01494">
    <property type="entry name" value="FAD_binding_3"/>
    <property type="match status" value="1"/>
</dbReference>
<reference evidence="7 8" key="1">
    <citation type="submission" date="2024-03" db="EMBL/GenBank/DDBJ databases">
        <title>Community enrichment and isolation of bacterial strains for fucoidan degradation.</title>
        <authorList>
            <person name="Sichert A."/>
        </authorList>
    </citation>
    <scope>NUCLEOTIDE SEQUENCE [LARGE SCALE GENOMIC DNA]</scope>
    <source>
        <strain evidence="7 8">AS12</strain>
    </source>
</reference>
<organism evidence="7 8">
    <name type="scientific">Paraglaciecola mesophila</name>
    <dbReference type="NCBI Taxonomy" id="197222"/>
    <lineage>
        <taxon>Bacteria</taxon>
        <taxon>Pseudomonadati</taxon>
        <taxon>Pseudomonadota</taxon>
        <taxon>Gammaproteobacteria</taxon>
        <taxon>Alteromonadales</taxon>
        <taxon>Alteromonadaceae</taxon>
        <taxon>Paraglaciecola</taxon>
    </lineage>
</organism>
<dbReference type="InterPro" id="IPR036188">
    <property type="entry name" value="FAD/NAD-bd_sf"/>
</dbReference>
<sequence length="395" mass="43387">MPKKVIIAGGGIGGLSAALALNLQGFDVDIFEQSDALKEVGAGIQLSPNAMHTLRALGVHDKIIALGFLPQNATMRHYQTAKTYLQMPLGSAMEQKYGAPYVHIHRADLHKILYQSALERGVKITLNARVKSYKHVNTSNAQQVKAELAEGGELHCDVLIGADGIRSSIKKCMLPHSEIQFTGQVAWRGTIKSQNVPKGLVTPEANLWVGPGAHVVSYYVRGGDEINVIAVQEREQWDDERWNVDGDITALRALFCDWHPDVQQLLGKMDDCFLWGLFGSAPLETWVDGQVALLGDACHPMLPFVAQGAAMAIEDGACLAKALLSEPRMNHALLNYQSQRLARVTKVQKMAANNAGLYHMQGLSNKMKLQALKLLNMMSADLASFPMSFIYRYNQ</sequence>
<evidence type="ECO:0000256" key="4">
    <source>
        <dbReference type="ARBA" id="ARBA00023002"/>
    </source>
</evidence>
<dbReference type="InterPro" id="IPR002938">
    <property type="entry name" value="FAD-bd"/>
</dbReference>
<dbReference type="Gene3D" id="3.50.50.60">
    <property type="entry name" value="FAD/NAD(P)-binding domain"/>
    <property type="match status" value="1"/>
</dbReference>
<feature type="domain" description="FAD-binding" evidence="6">
    <location>
        <begin position="4"/>
        <end position="348"/>
    </location>
</feature>
<keyword evidence="5 7" id="KW-0503">Monooxygenase</keyword>
<dbReference type="SUPFAM" id="SSF51905">
    <property type="entry name" value="FAD/NAD(P)-binding domain"/>
    <property type="match status" value="1"/>
</dbReference>
<evidence type="ECO:0000256" key="1">
    <source>
        <dbReference type="ARBA" id="ARBA00001974"/>
    </source>
</evidence>
<evidence type="ECO:0000259" key="6">
    <source>
        <dbReference type="Pfam" id="PF01494"/>
    </source>
</evidence>
<keyword evidence="8" id="KW-1185">Reference proteome</keyword>
<gene>
    <name evidence="7" type="ORF">WNY77_13115</name>
</gene>
<dbReference type="PANTHER" id="PTHR13789:SF318">
    <property type="entry name" value="GERANYLGERANYL DIPHOSPHATE REDUCTASE"/>
    <property type="match status" value="1"/>
</dbReference>
<accession>A0ABU9SWS6</accession>
<comment type="caution">
    <text evidence="7">The sequence shown here is derived from an EMBL/GenBank/DDBJ whole genome shotgun (WGS) entry which is preliminary data.</text>
</comment>
<keyword evidence="4" id="KW-0560">Oxidoreductase</keyword>
<proteinExistence type="predicted"/>
<dbReference type="InterPro" id="IPR050493">
    <property type="entry name" value="FAD-dep_Monooxygenase_BioMet"/>
</dbReference>
<protein>
    <submittedName>
        <fullName evidence="7">FAD-dependent monooxygenase</fullName>
    </submittedName>
</protein>
<evidence type="ECO:0000256" key="3">
    <source>
        <dbReference type="ARBA" id="ARBA00022827"/>
    </source>
</evidence>
<evidence type="ECO:0000313" key="8">
    <source>
        <dbReference type="Proteomes" id="UP001461163"/>
    </source>
</evidence>
<keyword evidence="2" id="KW-0285">Flavoprotein</keyword>
<dbReference type="PRINTS" id="PR00420">
    <property type="entry name" value="RNGMNOXGNASE"/>
</dbReference>
<comment type="cofactor">
    <cofactor evidence="1">
        <name>FAD</name>
        <dbReference type="ChEBI" id="CHEBI:57692"/>
    </cofactor>
</comment>